<keyword evidence="2" id="KW-1185">Reference proteome</keyword>
<accession>A0A510V2N9</accession>
<organism evidence="1 2">
    <name type="scientific">Cellulomonas xylanilytica</name>
    <dbReference type="NCBI Taxonomy" id="233583"/>
    <lineage>
        <taxon>Bacteria</taxon>
        <taxon>Bacillati</taxon>
        <taxon>Actinomycetota</taxon>
        <taxon>Actinomycetes</taxon>
        <taxon>Micrococcales</taxon>
        <taxon>Cellulomonadaceae</taxon>
        <taxon>Cellulomonas</taxon>
    </lineage>
</organism>
<name>A0A510V2N9_9CELL</name>
<dbReference type="EMBL" id="BJUB01000004">
    <property type="protein sequence ID" value="GEK21066.1"/>
    <property type="molecule type" value="Genomic_DNA"/>
</dbReference>
<evidence type="ECO:0000313" key="2">
    <source>
        <dbReference type="Proteomes" id="UP000321118"/>
    </source>
</evidence>
<sequence length="315" mass="34281">MARASFDIRLQGYTPANRDAVVRLVNQSTGQKVERKPFLDGSLLVRDLDPGAWEMTVTHPNLINAIDKRIVRLFPQDIPTRVPVIVPPDLFRNTPIRDIVDADLGPVQQQAGAITAGVGRLADKAPGEVIRAEDWNVLAGAVADLARAVGELTRLVSPVGHDHPELAEKFAEVQGNILRFSESFGRSLLELRREVESRNLRGRLTSVLDKGAASTVIRDRVLRRVTELEQSTLVTTAQWSPLIANHSNAVIREVLELANEQGAGADDFLAAPEVSGALTLLQNFSGAGGQSKPEDELETYRRGIAATGPALFRTL</sequence>
<protein>
    <submittedName>
        <fullName evidence="1">Uncharacterized protein</fullName>
    </submittedName>
</protein>
<dbReference type="OrthoDB" id="8479035at2"/>
<dbReference type="AlphaFoldDB" id="A0A510V2N9"/>
<evidence type="ECO:0000313" key="1">
    <source>
        <dbReference type="EMBL" id="GEK21066.1"/>
    </source>
</evidence>
<reference evidence="1 2" key="1">
    <citation type="submission" date="2019-07" db="EMBL/GenBank/DDBJ databases">
        <title>Whole genome shotgun sequence of Cellulomonas xylanilytica NBRC 101102.</title>
        <authorList>
            <person name="Hosoyama A."/>
            <person name="Uohara A."/>
            <person name="Ohji S."/>
            <person name="Ichikawa N."/>
        </authorList>
    </citation>
    <scope>NUCLEOTIDE SEQUENCE [LARGE SCALE GENOMIC DNA]</scope>
    <source>
        <strain evidence="1 2">NBRC 101102</strain>
    </source>
</reference>
<dbReference type="Proteomes" id="UP000321118">
    <property type="component" value="Unassembled WGS sequence"/>
</dbReference>
<gene>
    <name evidence="1" type="ORF">CXY01_15860</name>
</gene>
<comment type="caution">
    <text evidence="1">The sequence shown here is derived from an EMBL/GenBank/DDBJ whole genome shotgun (WGS) entry which is preliminary data.</text>
</comment>
<proteinExistence type="predicted"/>
<dbReference type="RefSeq" id="WP_146926834.1">
    <property type="nucleotide sequence ID" value="NZ_BJUB01000004.1"/>
</dbReference>